<sequence>MIQTIETTKAPAAIGPYSQAKACGGFLFTSGQIPCDPQSGEVVGSEITAQAEQVMKNLAAVLAAGGSGFESVVKTTCFLADMKDFAAFNAVYARYFVTKPARSCVAVRTLPKGVLVEVEAIAIVG</sequence>
<dbReference type="Proteomes" id="UP000617951">
    <property type="component" value="Unassembled WGS sequence"/>
</dbReference>
<dbReference type="SUPFAM" id="SSF55298">
    <property type="entry name" value="YjgF-like"/>
    <property type="match status" value="1"/>
</dbReference>
<dbReference type="InterPro" id="IPR006056">
    <property type="entry name" value="RidA"/>
</dbReference>
<dbReference type="PANTHER" id="PTHR11803:SF58">
    <property type="entry name" value="PROTEIN HMF1-RELATED"/>
    <property type="match status" value="1"/>
</dbReference>
<dbReference type="NCBIfam" id="TIGR00004">
    <property type="entry name" value="Rid family detoxifying hydrolase"/>
    <property type="match status" value="1"/>
</dbReference>
<reference evidence="2" key="1">
    <citation type="submission" date="2020-08" db="EMBL/GenBank/DDBJ databases">
        <title>Genome public.</title>
        <authorList>
            <person name="Liu C."/>
            <person name="Sun Q."/>
        </authorList>
    </citation>
    <scope>NUCLEOTIDE SEQUENCE</scope>
    <source>
        <strain evidence="2">NSJ-63</strain>
    </source>
</reference>
<dbReference type="InterPro" id="IPR006175">
    <property type="entry name" value="YjgF/YER057c/UK114"/>
</dbReference>
<dbReference type="EMBL" id="JACRSS010000006">
    <property type="protein sequence ID" value="MBC8539275.1"/>
    <property type="molecule type" value="Genomic_DNA"/>
</dbReference>
<name>A0A926DI07_9FIRM</name>
<dbReference type="CDD" id="cd00448">
    <property type="entry name" value="YjgF_YER057c_UK114_family"/>
    <property type="match status" value="1"/>
</dbReference>
<evidence type="ECO:0000313" key="2">
    <source>
        <dbReference type="EMBL" id="MBC8539275.1"/>
    </source>
</evidence>
<keyword evidence="3" id="KW-1185">Reference proteome</keyword>
<dbReference type="Pfam" id="PF01042">
    <property type="entry name" value="Ribonuc_L-PSP"/>
    <property type="match status" value="1"/>
</dbReference>
<dbReference type="PANTHER" id="PTHR11803">
    <property type="entry name" value="2-IMINOBUTANOATE/2-IMINOPROPANOATE DEAMINASE RIDA"/>
    <property type="match status" value="1"/>
</dbReference>
<dbReference type="InterPro" id="IPR035959">
    <property type="entry name" value="RutC-like_sf"/>
</dbReference>
<gene>
    <name evidence="2" type="ORF">H8693_10095</name>
</gene>
<evidence type="ECO:0000313" key="3">
    <source>
        <dbReference type="Proteomes" id="UP000617951"/>
    </source>
</evidence>
<dbReference type="Gene3D" id="3.30.1330.40">
    <property type="entry name" value="RutC-like"/>
    <property type="match status" value="1"/>
</dbReference>
<accession>A0A926DI07</accession>
<dbReference type="GO" id="GO:0019239">
    <property type="term" value="F:deaminase activity"/>
    <property type="evidence" value="ECO:0007669"/>
    <property type="project" value="TreeGrafter"/>
</dbReference>
<dbReference type="FunFam" id="3.30.1330.40:FF:000001">
    <property type="entry name" value="L-PSP family endoribonuclease"/>
    <property type="match status" value="1"/>
</dbReference>
<evidence type="ECO:0000256" key="1">
    <source>
        <dbReference type="ARBA" id="ARBA00010552"/>
    </source>
</evidence>
<organism evidence="2 3">
    <name type="scientific">Guopingia tenuis</name>
    <dbReference type="NCBI Taxonomy" id="2763656"/>
    <lineage>
        <taxon>Bacteria</taxon>
        <taxon>Bacillati</taxon>
        <taxon>Bacillota</taxon>
        <taxon>Clostridia</taxon>
        <taxon>Christensenellales</taxon>
        <taxon>Christensenellaceae</taxon>
        <taxon>Guopingia</taxon>
    </lineage>
</organism>
<proteinExistence type="inferred from homology"/>
<protein>
    <submittedName>
        <fullName evidence="2">RidA family protein</fullName>
    </submittedName>
</protein>
<comment type="caution">
    <text evidence="2">The sequence shown here is derived from an EMBL/GenBank/DDBJ whole genome shotgun (WGS) entry which is preliminary data.</text>
</comment>
<comment type="similarity">
    <text evidence="1">Belongs to the RutC family.</text>
</comment>
<dbReference type="AlphaFoldDB" id="A0A926DI07"/>
<dbReference type="RefSeq" id="WP_249280871.1">
    <property type="nucleotide sequence ID" value="NZ_JACRSS010000006.1"/>
</dbReference>
<dbReference type="GO" id="GO:0005829">
    <property type="term" value="C:cytosol"/>
    <property type="evidence" value="ECO:0007669"/>
    <property type="project" value="TreeGrafter"/>
</dbReference>